<evidence type="ECO:0000313" key="2">
    <source>
        <dbReference type="EMBL" id="QBK87862.1"/>
    </source>
</evidence>
<organism evidence="2">
    <name type="scientific">Marseillevirus LCMAC202</name>
    <dbReference type="NCBI Taxonomy" id="2506606"/>
    <lineage>
        <taxon>Viruses</taxon>
        <taxon>Varidnaviria</taxon>
        <taxon>Bamfordvirae</taxon>
        <taxon>Nucleocytoviricota</taxon>
        <taxon>Megaviricetes</taxon>
        <taxon>Pimascovirales</taxon>
        <taxon>Pimascovirales incertae sedis</taxon>
        <taxon>Marseilleviridae</taxon>
    </lineage>
</organism>
<name>A0A481YXB5_9VIRU</name>
<proteinExistence type="predicted"/>
<protein>
    <submittedName>
        <fullName evidence="2">Uncharacterized protein</fullName>
    </submittedName>
</protein>
<accession>A0A481YXB5</accession>
<sequence>MNDESEIQNEDFIPSHAFVTICALQLENREIQRHLESLRKLNQELDHHLESLGEINKESESNSLDVTRNSIIKLLENQPNGVTIGCGRYKRTDVANTPFHHLCRGQQIEQIIKMLEWC</sequence>
<evidence type="ECO:0000256" key="1">
    <source>
        <dbReference type="SAM" id="Coils"/>
    </source>
</evidence>
<feature type="coiled-coil region" evidence="1">
    <location>
        <begin position="24"/>
        <end position="58"/>
    </location>
</feature>
<reference evidence="2" key="1">
    <citation type="journal article" date="2019" name="MBio">
        <title>Virus Genomes from Deep Sea Sediments Expand the Ocean Megavirome and Support Independent Origins of Viral Gigantism.</title>
        <authorList>
            <person name="Backstrom D."/>
            <person name="Yutin N."/>
            <person name="Jorgensen S.L."/>
            <person name="Dharamshi J."/>
            <person name="Homa F."/>
            <person name="Zaremba-Niedwiedzka K."/>
            <person name="Spang A."/>
            <person name="Wolf Y.I."/>
            <person name="Koonin E.V."/>
            <person name="Ettema T.J."/>
        </authorList>
    </citation>
    <scope>NUCLEOTIDE SEQUENCE</scope>
</reference>
<gene>
    <name evidence="2" type="ORF">LCMAC202_02230</name>
</gene>
<dbReference type="EMBL" id="MK500370">
    <property type="protein sequence ID" value="QBK87862.1"/>
    <property type="molecule type" value="Genomic_DNA"/>
</dbReference>
<keyword evidence="1" id="KW-0175">Coiled coil</keyword>